<dbReference type="PANTHER" id="PTHR10920:SF18">
    <property type="entry name" value="RRNA METHYLTRANSFERASE 2, MITOCHONDRIAL"/>
    <property type="match status" value="1"/>
</dbReference>
<evidence type="ECO:0000313" key="9">
    <source>
        <dbReference type="Proteomes" id="UP000182334"/>
    </source>
</evidence>
<feature type="domain" description="Ribosomal RNA methyltransferase FtsJ" evidence="7">
    <location>
        <begin position="59"/>
        <end position="311"/>
    </location>
</feature>
<keyword evidence="4" id="KW-0808">Transferase</keyword>
<accession>A0A1L0BQP5</accession>
<protein>
    <recommendedName>
        <fullName evidence="6">rRNA methyltransferase 2, mitochondrial</fullName>
    </recommendedName>
</protein>
<sequence length="347" mass="39363">MRKPICTMMIYLKQPVGPLQILICQHALRFSRYALNFSRKPTRKQKIYEQGLQSQSNIAQIDHHFSIFNETVTKVVDVGYVPGSWLEYAKLKLLKVHHVDPDVINTKCTLIGTDIICGSPIPGTITTQGNIYSQSVHDNVISLLKEAAFRRWNPSADGNSPDTDNSYLLKELQETHLEAELDGLAAAFNEFSLDDKEGMKKLLGPKLYQADVIMSDLATPFLQNAGFFNNTYARPYIRSSTNEALRQPTTNSQKASIDLAEAALLLCFDALVKNGTFVTRLAQVDFADPEIELFQSRLEKVFKQVERWSPREKIYSETSHVDDLYFISKFKRDYSIDKYAVFGVSTK</sequence>
<dbReference type="InterPro" id="IPR029063">
    <property type="entry name" value="SAM-dependent_MTases_sf"/>
</dbReference>
<keyword evidence="9" id="KW-1185">Reference proteome</keyword>
<comment type="similarity">
    <text evidence="1">Belongs to the class I-like SAM-binding methyltransferase superfamily. RNA methyltransferase RlmE family.</text>
</comment>
<proteinExistence type="inferred from homology"/>
<organism evidence="8 9">
    <name type="scientific">Sungouiella intermedia</name>
    <dbReference type="NCBI Taxonomy" id="45354"/>
    <lineage>
        <taxon>Eukaryota</taxon>
        <taxon>Fungi</taxon>
        <taxon>Dikarya</taxon>
        <taxon>Ascomycota</taxon>
        <taxon>Saccharomycotina</taxon>
        <taxon>Pichiomycetes</taxon>
        <taxon>Metschnikowiaceae</taxon>
        <taxon>Sungouiella</taxon>
    </lineage>
</organism>
<dbReference type="Proteomes" id="UP000182334">
    <property type="component" value="Chromosome IV"/>
</dbReference>
<gene>
    <name evidence="8" type="ORF">SAMEA4029010_CIC11G00000004555</name>
</gene>
<dbReference type="Gene3D" id="3.40.50.150">
    <property type="entry name" value="Vaccinia Virus protein VP39"/>
    <property type="match status" value="1"/>
</dbReference>
<dbReference type="STRING" id="45354.A0A1L0BQP5"/>
<dbReference type="GO" id="GO:0008650">
    <property type="term" value="F:rRNA (uridine-2'-O-)-methyltransferase activity"/>
    <property type="evidence" value="ECO:0007669"/>
    <property type="project" value="TreeGrafter"/>
</dbReference>
<evidence type="ECO:0000256" key="6">
    <source>
        <dbReference type="ARBA" id="ARBA00041184"/>
    </source>
</evidence>
<dbReference type="InterPro" id="IPR050082">
    <property type="entry name" value="RNA_methyltr_RlmE"/>
</dbReference>
<dbReference type="OrthoDB" id="20105at2759"/>
<evidence type="ECO:0000256" key="2">
    <source>
        <dbReference type="ARBA" id="ARBA00022552"/>
    </source>
</evidence>
<evidence type="ECO:0000256" key="1">
    <source>
        <dbReference type="ARBA" id="ARBA00009258"/>
    </source>
</evidence>
<keyword evidence="3" id="KW-0489">Methyltransferase</keyword>
<dbReference type="GO" id="GO:0005739">
    <property type="term" value="C:mitochondrion"/>
    <property type="evidence" value="ECO:0007669"/>
    <property type="project" value="TreeGrafter"/>
</dbReference>
<evidence type="ECO:0000256" key="5">
    <source>
        <dbReference type="ARBA" id="ARBA00022691"/>
    </source>
</evidence>
<keyword evidence="2" id="KW-0698">rRNA processing</keyword>
<dbReference type="EMBL" id="LT635759">
    <property type="protein sequence ID" value="SGZ53665.1"/>
    <property type="molecule type" value="Genomic_DNA"/>
</dbReference>
<name>A0A1L0BQP5_9ASCO</name>
<evidence type="ECO:0000256" key="4">
    <source>
        <dbReference type="ARBA" id="ARBA00022679"/>
    </source>
</evidence>
<keyword evidence="5" id="KW-0949">S-adenosyl-L-methionine</keyword>
<evidence type="ECO:0000256" key="3">
    <source>
        <dbReference type="ARBA" id="ARBA00022603"/>
    </source>
</evidence>
<reference evidence="8 9" key="1">
    <citation type="submission" date="2016-10" db="EMBL/GenBank/DDBJ databases">
        <authorList>
            <person name="de Groot N.N."/>
        </authorList>
    </citation>
    <scope>NUCLEOTIDE SEQUENCE [LARGE SCALE GENOMIC DNA]</scope>
    <source>
        <strain evidence="8 9">CBS 141442</strain>
    </source>
</reference>
<dbReference type="Pfam" id="PF01728">
    <property type="entry name" value="FtsJ"/>
    <property type="match status" value="1"/>
</dbReference>
<dbReference type="PANTHER" id="PTHR10920">
    <property type="entry name" value="RIBOSOMAL RNA METHYLTRANSFERASE"/>
    <property type="match status" value="1"/>
</dbReference>
<dbReference type="AlphaFoldDB" id="A0A1L0BQP5"/>
<dbReference type="InterPro" id="IPR002877">
    <property type="entry name" value="RNA_MeTrfase_FtsJ_dom"/>
</dbReference>
<evidence type="ECO:0000259" key="7">
    <source>
        <dbReference type="Pfam" id="PF01728"/>
    </source>
</evidence>
<evidence type="ECO:0000313" key="8">
    <source>
        <dbReference type="EMBL" id="SGZ53665.1"/>
    </source>
</evidence>